<gene>
    <name evidence="4" type="ORF">GGE46_005023</name>
    <name evidence="5" type="ORF">GGE57_005020</name>
</gene>
<dbReference type="AlphaFoldDB" id="A0A7W6Y9U9"/>
<protein>
    <recommendedName>
        <fullName evidence="3">Rad50/SbcC-type AAA domain-containing protein</fullName>
    </recommendedName>
</protein>
<dbReference type="SUPFAM" id="SSF52540">
    <property type="entry name" value="P-loop containing nucleoside triphosphate hydrolases"/>
    <property type="match status" value="1"/>
</dbReference>
<sequence length="625" mass="69191">MTATALTLRHLAFTGPNKTIADIEFGDGLNVIYGASETGKSFILESIDFMLGGGEDLRDIPERVGYDRVWLGFEAPDGKPYTLERAVVGGKYSLFEGLHKAVPGGVNPVVLNGKHNPQRSNNVSMFLLGLLGLSGKRIQKNARGETNSLSFRNLVHLCVVPEGDIQKRGSPIETGDYLTRTPEMSVFKLLLTGVDDSAVVPVDEDRTRVASRAAKAEVIDELIARYKDKLTSIVGEEDDVGELEDQLGKLEDTLEVERTGLQQLEFEFREIATRRRSYRVAIDSADERRAEIEELLARFALLSLSYESDLRRLEGLREAGSLLGALAPGRCPLCGALPEHQHPDGDDCDGNVELVVAAADAETSKIRLLAKELQETVAQLNEQSAAIEASKPGLQAQFSATDAELSRITPTLQGQRATYSEFTEKRSSVAAALSLFQSISDLEQRKAELEEETSEPKTASMQPASGLSESVLDQFSEHLRLLLRAWTFPETERVHFDRATKDFVISGKPRGSRGKGMRAITHSAFNVSLLEFTKDKDLPHPGFVVLDTPLLAYREPEHDEDDLSGTDLRDHFYEYLSKHDDRQVIILENDTPSNTVLSRSQTTFFTKNEQLGRYGLFPRPPAKRS</sequence>
<evidence type="ECO:0000313" key="6">
    <source>
        <dbReference type="Proteomes" id="UP000523431"/>
    </source>
</evidence>
<feature type="compositionally biased region" description="Polar residues" evidence="2">
    <location>
        <begin position="456"/>
        <end position="466"/>
    </location>
</feature>
<keyword evidence="1" id="KW-0175">Coiled coil</keyword>
<dbReference type="GO" id="GO:0016887">
    <property type="term" value="F:ATP hydrolysis activity"/>
    <property type="evidence" value="ECO:0007669"/>
    <property type="project" value="InterPro"/>
</dbReference>
<dbReference type="RefSeq" id="WP_183843869.1">
    <property type="nucleotide sequence ID" value="NZ_JACIHU010000012.1"/>
</dbReference>
<dbReference type="EMBL" id="JACIHU010000012">
    <property type="protein sequence ID" value="MBB4482410.1"/>
    <property type="molecule type" value="Genomic_DNA"/>
</dbReference>
<dbReference type="InterPro" id="IPR027417">
    <property type="entry name" value="P-loop_NTPase"/>
</dbReference>
<dbReference type="Proteomes" id="UP000523431">
    <property type="component" value="Unassembled WGS sequence"/>
</dbReference>
<accession>A0A7W6Y9U9</accession>
<evidence type="ECO:0000313" key="5">
    <source>
        <dbReference type="EMBL" id="MBB4538239.1"/>
    </source>
</evidence>
<evidence type="ECO:0000313" key="4">
    <source>
        <dbReference type="EMBL" id="MBB4482410.1"/>
    </source>
</evidence>
<evidence type="ECO:0000256" key="1">
    <source>
        <dbReference type="SAM" id="Coils"/>
    </source>
</evidence>
<comment type="caution">
    <text evidence="4">The sequence shown here is derived from an EMBL/GenBank/DDBJ whole genome shotgun (WGS) entry which is preliminary data.</text>
</comment>
<organism evidence="4 7">
    <name type="scientific">Rhizobium etli</name>
    <dbReference type="NCBI Taxonomy" id="29449"/>
    <lineage>
        <taxon>Bacteria</taxon>
        <taxon>Pseudomonadati</taxon>
        <taxon>Pseudomonadota</taxon>
        <taxon>Alphaproteobacteria</taxon>
        <taxon>Hyphomicrobiales</taxon>
        <taxon>Rhizobiaceae</taxon>
        <taxon>Rhizobium/Agrobacterium group</taxon>
        <taxon>Rhizobium</taxon>
    </lineage>
</organism>
<dbReference type="GO" id="GO:0006302">
    <property type="term" value="P:double-strand break repair"/>
    <property type="evidence" value="ECO:0007669"/>
    <property type="project" value="InterPro"/>
</dbReference>
<feature type="region of interest" description="Disordered" evidence="2">
    <location>
        <begin position="446"/>
        <end position="466"/>
    </location>
</feature>
<dbReference type="Pfam" id="PF13476">
    <property type="entry name" value="AAA_23"/>
    <property type="match status" value="1"/>
</dbReference>
<evidence type="ECO:0000256" key="2">
    <source>
        <dbReference type="SAM" id="MobiDB-lite"/>
    </source>
</evidence>
<feature type="coiled-coil region" evidence="1">
    <location>
        <begin position="363"/>
        <end position="390"/>
    </location>
</feature>
<dbReference type="InterPro" id="IPR038729">
    <property type="entry name" value="Rad50/SbcC_AAA"/>
</dbReference>
<reference evidence="6 7" key="1">
    <citation type="submission" date="2020-08" db="EMBL/GenBank/DDBJ databases">
        <title>Genomic Encyclopedia of Type Strains, Phase IV (KMG-V): Genome sequencing to study the core and pangenomes of soil and plant-associated prokaryotes.</title>
        <authorList>
            <person name="Whitman W."/>
        </authorList>
    </citation>
    <scope>NUCLEOTIDE SEQUENCE [LARGE SCALE GENOMIC DNA]</scope>
    <source>
        <strain evidence="4 7">SEMIA 471</strain>
        <strain evidence="5 6">SEMIA 489</strain>
    </source>
</reference>
<evidence type="ECO:0000259" key="3">
    <source>
        <dbReference type="Pfam" id="PF13476"/>
    </source>
</evidence>
<proteinExistence type="predicted"/>
<evidence type="ECO:0000313" key="7">
    <source>
        <dbReference type="Proteomes" id="UP000557344"/>
    </source>
</evidence>
<dbReference type="Gene3D" id="3.40.50.300">
    <property type="entry name" value="P-loop containing nucleotide triphosphate hydrolases"/>
    <property type="match status" value="1"/>
</dbReference>
<dbReference type="Proteomes" id="UP000557344">
    <property type="component" value="Unassembled WGS sequence"/>
</dbReference>
<dbReference type="EMBL" id="JACIID010000012">
    <property type="protein sequence ID" value="MBB4538239.1"/>
    <property type="molecule type" value="Genomic_DNA"/>
</dbReference>
<name>A0A7W6Y9U9_RHIET</name>
<feature type="domain" description="Rad50/SbcC-type AAA" evidence="3">
    <location>
        <begin position="22"/>
        <end position="53"/>
    </location>
</feature>